<dbReference type="EC" id="6.1.1.15" evidence="10"/>
<dbReference type="CDD" id="cd00861">
    <property type="entry name" value="ProRS_anticodon_short"/>
    <property type="match status" value="1"/>
</dbReference>
<accession>A0A840IFQ6</accession>
<dbReference type="InterPro" id="IPR023717">
    <property type="entry name" value="Pro-tRNA-Synthase_IIa_type1"/>
</dbReference>
<dbReference type="Pfam" id="PF03129">
    <property type="entry name" value="HGTP_anticodon"/>
    <property type="match status" value="1"/>
</dbReference>
<dbReference type="InterPro" id="IPR002314">
    <property type="entry name" value="aa-tRNA-synt_IIb"/>
</dbReference>
<dbReference type="RefSeq" id="WP_183343351.1">
    <property type="nucleotide sequence ID" value="NZ_JACHNU010000004.1"/>
</dbReference>
<dbReference type="InterPro" id="IPR050062">
    <property type="entry name" value="Pro-tRNA_synthetase"/>
</dbReference>
<comment type="domain">
    <text evidence="10">Consists of three domains: the N-terminal catalytic domain, the editing domain and the C-terminal anticodon-binding domain.</text>
</comment>
<dbReference type="GO" id="GO:0004827">
    <property type="term" value="F:proline-tRNA ligase activity"/>
    <property type="evidence" value="ECO:0007669"/>
    <property type="project" value="UniProtKB-UniRule"/>
</dbReference>
<dbReference type="Pfam" id="PF04073">
    <property type="entry name" value="tRNA_edit"/>
    <property type="match status" value="1"/>
</dbReference>
<dbReference type="InterPro" id="IPR002316">
    <property type="entry name" value="Pro-tRNA-ligase_IIa"/>
</dbReference>
<evidence type="ECO:0000259" key="11">
    <source>
        <dbReference type="PROSITE" id="PS50862"/>
    </source>
</evidence>
<dbReference type="PROSITE" id="PS50862">
    <property type="entry name" value="AA_TRNA_LIGASE_II"/>
    <property type="match status" value="1"/>
</dbReference>
<dbReference type="SUPFAM" id="SSF52954">
    <property type="entry name" value="Class II aaRS ABD-related"/>
    <property type="match status" value="1"/>
</dbReference>
<dbReference type="GO" id="GO:0005524">
    <property type="term" value="F:ATP binding"/>
    <property type="evidence" value="ECO:0007669"/>
    <property type="project" value="UniProtKB-UniRule"/>
</dbReference>
<evidence type="ECO:0000256" key="3">
    <source>
        <dbReference type="ARBA" id="ARBA00022490"/>
    </source>
</evidence>
<evidence type="ECO:0000256" key="2">
    <source>
        <dbReference type="ARBA" id="ARBA00011738"/>
    </source>
</evidence>
<dbReference type="Gene3D" id="3.40.50.800">
    <property type="entry name" value="Anticodon-binding domain"/>
    <property type="match status" value="1"/>
</dbReference>
<evidence type="ECO:0000313" key="13">
    <source>
        <dbReference type="Proteomes" id="UP000585272"/>
    </source>
</evidence>
<dbReference type="PRINTS" id="PR01046">
    <property type="entry name" value="TRNASYNTHPRO"/>
</dbReference>
<dbReference type="InterPro" id="IPR036621">
    <property type="entry name" value="Anticodon-bd_dom_sf"/>
</dbReference>
<dbReference type="EMBL" id="JACHNU010000004">
    <property type="protein sequence ID" value="MBB4663636.1"/>
    <property type="molecule type" value="Genomic_DNA"/>
</dbReference>
<dbReference type="Pfam" id="PF00587">
    <property type="entry name" value="tRNA-synt_2b"/>
    <property type="match status" value="1"/>
</dbReference>
<sequence length="560" mass="61231">MTRLSAYLLPTEKQAPADAEAVSHKLMVRAGLIRQLGAGLWTYLPAGWRVHRKVEQIIREELDAIGAQELLMPVLNPADPWRRSGRIEIDEIFKLEDRKGTEMVLAMTHEEIVTTHVAQVVRSYRDLPQILYQIQVKERDEPRPRAGVLRTREFIMKDSYSFDRDEAGLEESYAKHIAAYDRIFERTGLEWYRVESDVGMMGGSGAHEYMAPCAAGEDEVALAPGYAANVEVASADPQAVELPAPLPEPEEVHTPGLTTVEDVARRLGVPQGAVLKAYPVIAEGRGLVLVMVRGDHRVNEVKLRNALGAQCRPATPDEFAQKIGPAGFIGPVGANAPVVLDDAVADGGYVTGANRPDFHLRGVEPGRDFPFERADVRAVEPGDTVGGEPVRIEKAIEVGNIFKLGTRYSSAIGAHYLDESGRQQLIVMGCYGIGPARIVAAAVEQYADEAGIAWPRALAPFDVELVVISRGESEERTFADGLYEQLKATGLDVLYDDRDAGPGEKFADAELLGAPLRVTVGRRTLAGGELEVQIRRGRERRTLPLDGAAEAVKALWETLP</sequence>
<evidence type="ECO:0000256" key="6">
    <source>
        <dbReference type="ARBA" id="ARBA00022840"/>
    </source>
</evidence>
<dbReference type="NCBIfam" id="NF006625">
    <property type="entry name" value="PRK09194.1"/>
    <property type="match status" value="1"/>
</dbReference>
<keyword evidence="3 10" id="KW-0963">Cytoplasm</keyword>
<dbReference type="InterPro" id="IPR004154">
    <property type="entry name" value="Anticodon-bd"/>
</dbReference>
<dbReference type="PANTHER" id="PTHR42753:SF2">
    <property type="entry name" value="PROLINE--TRNA LIGASE"/>
    <property type="match status" value="1"/>
</dbReference>
<evidence type="ECO:0000256" key="9">
    <source>
        <dbReference type="ARBA" id="ARBA00047671"/>
    </source>
</evidence>
<evidence type="ECO:0000313" key="12">
    <source>
        <dbReference type="EMBL" id="MBB4663636.1"/>
    </source>
</evidence>
<dbReference type="InterPro" id="IPR045864">
    <property type="entry name" value="aa-tRNA-synth_II/BPL/LPL"/>
</dbReference>
<evidence type="ECO:0000256" key="1">
    <source>
        <dbReference type="ARBA" id="ARBA00004496"/>
    </source>
</evidence>
<dbReference type="Gene3D" id="3.90.960.10">
    <property type="entry name" value="YbaK/aminoacyl-tRNA synthetase-associated domain"/>
    <property type="match status" value="1"/>
</dbReference>
<organism evidence="12 13">
    <name type="scientific">Conexibacter arvalis</name>
    <dbReference type="NCBI Taxonomy" id="912552"/>
    <lineage>
        <taxon>Bacteria</taxon>
        <taxon>Bacillati</taxon>
        <taxon>Actinomycetota</taxon>
        <taxon>Thermoleophilia</taxon>
        <taxon>Solirubrobacterales</taxon>
        <taxon>Conexibacteraceae</taxon>
        <taxon>Conexibacter</taxon>
    </lineage>
</organism>
<comment type="similarity">
    <text evidence="10">Belongs to the class-II aminoacyl-tRNA synthetase family. ProS type 1 subfamily.</text>
</comment>
<gene>
    <name evidence="10" type="primary">proS</name>
    <name evidence="12" type="ORF">BDZ31_003231</name>
</gene>
<dbReference type="SUPFAM" id="SSF55826">
    <property type="entry name" value="YbaK/ProRS associated domain"/>
    <property type="match status" value="1"/>
</dbReference>
<dbReference type="InterPro" id="IPR036754">
    <property type="entry name" value="YbaK/aa-tRNA-synt-asso_dom_sf"/>
</dbReference>
<dbReference type="Proteomes" id="UP000585272">
    <property type="component" value="Unassembled WGS sequence"/>
</dbReference>
<evidence type="ECO:0000256" key="5">
    <source>
        <dbReference type="ARBA" id="ARBA00022741"/>
    </source>
</evidence>
<keyword evidence="6 10" id="KW-0067">ATP-binding</keyword>
<reference evidence="12 13" key="1">
    <citation type="submission" date="2020-08" db="EMBL/GenBank/DDBJ databases">
        <title>Genomic Encyclopedia of Archaeal and Bacterial Type Strains, Phase II (KMG-II): from individual species to whole genera.</title>
        <authorList>
            <person name="Goeker M."/>
        </authorList>
    </citation>
    <scope>NUCLEOTIDE SEQUENCE [LARGE SCALE GENOMIC DNA]</scope>
    <source>
        <strain evidence="12 13">DSM 23288</strain>
    </source>
</reference>
<dbReference type="NCBIfam" id="TIGR00409">
    <property type="entry name" value="proS_fam_II"/>
    <property type="match status" value="1"/>
</dbReference>
<dbReference type="InterPro" id="IPR007214">
    <property type="entry name" value="YbaK/aa-tRNA-synth-assoc-dom"/>
</dbReference>
<evidence type="ECO:0000256" key="4">
    <source>
        <dbReference type="ARBA" id="ARBA00022598"/>
    </source>
</evidence>
<keyword evidence="13" id="KW-1185">Reference proteome</keyword>
<dbReference type="AlphaFoldDB" id="A0A840IFQ6"/>
<name>A0A840IFQ6_9ACTN</name>
<comment type="catalytic activity">
    <reaction evidence="9 10">
        <text>tRNA(Pro) + L-proline + ATP = L-prolyl-tRNA(Pro) + AMP + diphosphate</text>
        <dbReference type="Rhea" id="RHEA:14305"/>
        <dbReference type="Rhea" id="RHEA-COMP:9700"/>
        <dbReference type="Rhea" id="RHEA-COMP:9702"/>
        <dbReference type="ChEBI" id="CHEBI:30616"/>
        <dbReference type="ChEBI" id="CHEBI:33019"/>
        <dbReference type="ChEBI" id="CHEBI:60039"/>
        <dbReference type="ChEBI" id="CHEBI:78442"/>
        <dbReference type="ChEBI" id="CHEBI:78532"/>
        <dbReference type="ChEBI" id="CHEBI:456215"/>
        <dbReference type="EC" id="6.1.1.15"/>
    </reaction>
</comment>
<proteinExistence type="inferred from homology"/>
<dbReference type="SUPFAM" id="SSF55681">
    <property type="entry name" value="Class II aaRS and biotin synthetases"/>
    <property type="match status" value="1"/>
</dbReference>
<comment type="subcellular location">
    <subcellularLocation>
        <location evidence="1 10">Cytoplasm</location>
    </subcellularLocation>
</comment>
<dbReference type="CDD" id="cd04334">
    <property type="entry name" value="ProRS-INS"/>
    <property type="match status" value="1"/>
</dbReference>
<dbReference type="GO" id="GO:0005829">
    <property type="term" value="C:cytosol"/>
    <property type="evidence" value="ECO:0007669"/>
    <property type="project" value="TreeGrafter"/>
</dbReference>
<keyword evidence="8 10" id="KW-0030">Aminoacyl-tRNA synthetase</keyword>
<dbReference type="HAMAP" id="MF_01569">
    <property type="entry name" value="Pro_tRNA_synth_type1"/>
    <property type="match status" value="1"/>
</dbReference>
<feature type="domain" description="Aminoacyl-transfer RNA synthetases class-II family profile" evidence="11">
    <location>
        <begin position="45"/>
        <end position="460"/>
    </location>
</feature>
<dbReference type="InterPro" id="IPR006195">
    <property type="entry name" value="aa-tRNA-synth_II"/>
</dbReference>
<keyword evidence="4 10" id="KW-0436">Ligase</keyword>
<comment type="caution">
    <text evidence="12">The sequence shown here is derived from an EMBL/GenBank/DDBJ whole genome shotgun (WGS) entry which is preliminary data.</text>
</comment>
<dbReference type="PANTHER" id="PTHR42753">
    <property type="entry name" value="MITOCHONDRIAL RIBOSOME PROTEIN L39/PROLYL-TRNA LIGASE FAMILY MEMBER"/>
    <property type="match status" value="1"/>
</dbReference>
<dbReference type="InterPro" id="IPR044140">
    <property type="entry name" value="ProRS_anticodon_short"/>
</dbReference>
<evidence type="ECO:0000256" key="8">
    <source>
        <dbReference type="ARBA" id="ARBA00023146"/>
    </source>
</evidence>
<dbReference type="Gene3D" id="3.30.930.10">
    <property type="entry name" value="Bira Bifunctional Protein, Domain 2"/>
    <property type="match status" value="2"/>
</dbReference>
<evidence type="ECO:0000256" key="10">
    <source>
        <dbReference type="HAMAP-Rule" id="MF_01569"/>
    </source>
</evidence>
<dbReference type="GO" id="GO:0002161">
    <property type="term" value="F:aminoacyl-tRNA deacylase activity"/>
    <property type="evidence" value="ECO:0007669"/>
    <property type="project" value="InterPro"/>
</dbReference>
<protein>
    <recommendedName>
        <fullName evidence="10">Proline--tRNA ligase</fullName>
        <ecNumber evidence="10">6.1.1.15</ecNumber>
    </recommendedName>
    <alternativeName>
        <fullName evidence="10">Prolyl-tRNA synthetase</fullName>
        <shortName evidence="10">ProRS</shortName>
    </alternativeName>
</protein>
<keyword evidence="5 10" id="KW-0547">Nucleotide-binding</keyword>
<dbReference type="GO" id="GO:0006433">
    <property type="term" value="P:prolyl-tRNA aminoacylation"/>
    <property type="evidence" value="ECO:0007669"/>
    <property type="project" value="UniProtKB-UniRule"/>
</dbReference>
<keyword evidence="7 10" id="KW-0648">Protein biosynthesis</keyword>
<comment type="function">
    <text evidence="10">Catalyzes the attachment of proline to tRNA(Pro) in a two-step reaction: proline is first activated by ATP to form Pro-AMP and then transferred to the acceptor end of tRNA(Pro). As ProRS can inadvertently accommodate and process non-cognate amino acids such as alanine and cysteine, to avoid such errors it has two additional distinct editing activities against alanine. One activity is designated as 'pretransfer' editing and involves the tRNA(Pro)-independent hydrolysis of activated Ala-AMP. The other activity is designated 'posttransfer' editing and involves deacylation of mischarged Ala-tRNA(Pro). The misacylated Cys-tRNA(Pro) is not edited by ProRS.</text>
</comment>
<comment type="subunit">
    <text evidence="2 10">Homodimer.</text>
</comment>
<evidence type="ECO:0000256" key="7">
    <source>
        <dbReference type="ARBA" id="ARBA00022917"/>
    </source>
</evidence>
<dbReference type="InterPro" id="IPR004500">
    <property type="entry name" value="Pro-tRNA-synth_IIa_bac-type"/>
</dbReference>